<evidence type="ECO:0000313" key="7">
    <source>
        <dbReference type="Proteomes" id="UP000660611"/>
    </source>
</evidence>
<dbReference type="PROSITE" id="PS51935">
    <property type="entry name" value="NLPC_P60"/>
    <property type="match status" value="1"/>
</dbReference>
<dbReference type="AlphaFoldDB" id="A0A919UB19"/>
<dbReference type="Gene3D" id="3.90.1720.10">
    <property type="entry name" value="endopeptidase domain like (from Nostoc punctiforme)"/>
    <property type="match status" value="1"/>
</dbReference>
<evidence type="ECO:0000259" key="5">
    <source>
        <dbReference type="PROSITE" id="PS51935"/>
    </source>
</evidence>
<dbReference type="PANTHER" id="PTHR47053:SF1">
    <property type="entry name" value="MUREIN DD-ENDOPEPTIDASE MEPH-RELATED"/>
    <property type="match status" value="1"/>
</dbReference>
<comment type="similarity">
    <text evidence="1">Belongs to the peptidase C40 family.</text>
</comment>
<accession>A0A919UB19</accession>
<dbReference type="EMBL" id="BONQ01000050">
    <property type="protein sequence ID" value="GIG45116.1"/>
    <property type="molecule type" value="Genomic_DNA"/>
</dbReference>
<dbReference type="GO" id="GO:0008234">
    <property type="term" value="F:cysteine-type peptidase activity"/>
    <property type="evidence" value="ECO:0007669"/>
    <property type="project" value="UniProtKB-KW"/>
</dbReference>
<keyword evidence="3" id="KW-0378">Hydrolase</keyword>
<evidence type="ECO:0000256" key="4">
    <source>
        <dbReference type="ARBA" id="ARBA00022807"/>
    </source>
</evidence>
<gene>
    <name evidence="6" type="ORF">Dsi01nite_031570</name>
</gene>
<organism evidence="6 7">
    <name type="scientific">Dactylosporangium siamense</name>
    <dbReference type="NCBI Taxonomy" id="685454"/>
    <lineage>
        <taxon>Bacteria</taxon>
        <taxon>Bacillati</taxon>
        <taxon>Actinomycetota</taxon>
        <taxon>Actinomycetes</taxon>
        <taxon>Micromonosporales</taxon>
        <taxon>Micromonosporaceae</taxon>
        <taxon>Dactylosporangium</taxon>
    </lineage>
</organism>
<sequence length="299" mass="31283">MRHAAVGVTVATLWSSPDRTRPSDAAALLDSPDIGAWIAAMTPTEQTGSGVVTQLLLGDPVQVEESRPDGWSRVVATGQPAPELDPRGYPGWVRTAQLTAPASDGAEPLVVDATTTALRDAPGGRVVLPGVVLGTRLPPVGAAAGSWLPVGVAGRTLWAAADDLAPVPDRPPTGDEVLAVARRLLGAVYVWGGLSTPGIDCSGLVHLVWRRLGVRLPRDAHDQAAATTPVAPGTEHPGDLYFFARPGRPVHHVGIVVTPTDRVLLHASAEAHQVLEEPMPQDRVETLTGIHRVGQPATR</sequence>
<feature type="domain" description="NlpC/P60" evidence="5">
    <location>
        <begin position="171"/>
        <end position="294"/>
    </location>
</feature>
<proteinExistence type="inferred from homology"/>
<dbReference type="Gene3D" id="2.30.30.40">
    <property type="entry name" value="SH3 Domains"/>
    <property type="match status" value="1"/>
</dbReference>
<dbReference type="InterPro" id="IPR038765">
    <property type="entry name" value="Papain-like_cys_pep_sf"/>
</dbReference>
<evidence type="ECO:0000256" key="1">
    <source>
        <dbReference type="ARBA" id="ARBA00007074"/>
    </source>
</evidence>
<dbReference type="SUPFAM" id="SSF54001">
    <property type="entry name" value="Cysteine proteinases"/>
    <property type="match status" value="1"/>
</dbReference>
<dbReference type="InterPro" id="IPR051202">
    <property type="entry name" value="Peptidase_C40"/>
</dbReference>
<dbReference type="Pfam" id="PF00877">
    <property type="entry name" value="NLPC_P60"/>
    <property type="match status" value="1"/>
</dbReference>
<name>A0A919UB19_9ACTN</name>
<dbReference type="RefSeq" id="WP_239135922.1">
    <property type="nucleotide sequence ID" value="NZ_BAAAVW010000009.1"/>
</dbReference>
<dbReference type="Proteomes" id="UP000660611">
    <property type="component" value="Unassembled WGS sequence"/>
</dbReference>
<keyword evidence="2" id="KW-0645">Protease</keyword>
<evidence type="ECO:0000256" key="3">
    <source>
        <dbReference type="ARBA" id="ARBA00022801"/>
    </source>
</evidence>
<keyword evidence="7" id="KW-1185">Reference proteome</keyword>
<dbReference type="PANTHER" id="PTHR47053">
    <property type="entry name" value="MUREIN DD-ENDOPEPTIDASE MEPH-RELATED"/>
    <property type="match status" value="1"/>
</dbReference>
<dbReference type="InterPro" id="IPR000064">
    <property type="entry name" value="NLP_P60_dom"/>
</dbReference>
<protein>
    <submittedName>
        <fullName evidence="6">Peptidase P60</fullName>
    </submittedName>
</protein>
<dbReference type="GO" id="GO:0006508">
    <property type="term" value="P:proteolysis"/>
    <property type="evidence" value="ECO:0007669"/>
    <property type="project" value="UniProtKB-KW"/>
</dbReference>
<reference evidence="6" key="1">
    <citation type="submission" date="2021-01" db="EMBL/GenBank/DDBJ databases">
        <title>Whole genome shotgun sequence of Dactylosporangium siamense NBRC 106093.</title>
        <authorList>
            <person name="Komaki H."/>
            <person name="Tamura T."/>
        </authorList>
    </citation>
    <scope>NUCLEOTIDE SEQUENCE</scope>
    <source>
        <strain evidence="6">NBRC 106093</strain>
    </source>
</reference>
<evidence type="ECO:0000313" key="6">
    <source>
        <dbReference type="EMBL" id="GIG45116.1"/>
    </source>
</evidence>
<comment type="caution">
    <text evidence="6">The sequence shown here is derived from an EMBL/GenBank/DDBJ whole genome shotgun (WGS) entry which is preliminary data.</text>
</comment>
<keyword evidence="4" id="KW-0788">Thiol protease</keyword>
<evidence type="ECO:0000256" key="2">
    <source>
        <dbReference type="ARBA" id="ARBA00022670"/>
    </source>
</evidence>